<gene>
    <name evidence="1" type="ORF">SAMN02927914_04820</name>
</gene>
<dbReference type="STRING" id="1165689.SAMN02927914_04820"/>
<evidence type="ECO:0000313" key="2">
    <source>
        <dbReference type="Proteomes" id="UP000198588"/>
    </source>
</evidence>
<dbReference type="PANTHER" id="PTHR36513:SF1">
    <property type="entry name" value="TRANSMEMBRANE PROTEIN"/>
    <property type="match status" value="1"/>
</dbReference>
<organism evidence="1 2">
    <name type="scientific">Mesorhizobium qingshengii</name>
    <dbReference type="NCBI Taxonomy" id="1165689"/>
    <lineage>
        <taxon>Bacteria</taxon>
        <taxon>Pseudomonadati</taxon>
        <taxon>Pseudomonadota</taxon>
        <taxon>Alphaproteobacteria</taxon>
        <taxon>Hyphomicrobiales</taxon>
        <taxon>Phyllobacteriaceae</taxon>
        <taxon>Mesorhizobium</taxon>
    </lineage>
</organism>
<dbReference type="InterPro" id="IPR029058">
    <property type="entry name" value="AB_hydrolase_fold"/>
</dbReference>
<dbReference type="Gene3D" id="3.40.50.1820">
    <property type="entry name" value="alpha/beta hydrolase"/>
    <property type="match status" value="1"/>
</dbReference>
<dbReference type="EMBL" id="FMXM01000017">
    <property type="protein sequence ID" value="SDA92759.1"/>
    <property type="molecule type" value="Genomic_DNA"/>
</dbReference>
<dbReference type="Pfam" id="PF05990">
    <property type="entry name" value="DUF900"/>
    <property type="match status" value="1"/>
</dbReference>
<dbReference type="PANTHER" id="PTHR36513">
    <property type="entry name" value="ABC TRANSMEMBRANE TYPE-1 DOMAIN-CONTAINING PROTEIN"/>
    <property type="match status" value="1"/>
</dbReference>
<dbReference type="OrthoDB" id="9797755at2"/>
<name>A0A1G5ZCT6_9HYPH</name>
<sequence length="396" mass="42239">MRLPLTLSFGEDVSLEPGNPPRVAGLLLFCVSLFAVFLLAACASRPETGYLTPVNLAGSQSTAHHVLVATTRARDSRPGTYFNGERAGALDFAQFTVDVPQQHVSGNIEWPSNAPGNPKKNFVVSDASYLDGDKEFIKNLNSQLALRPRGSRNVLLFVHGYNTMFAEGLYRLTQIVHDSRAPGVPVLFTWASRGKVGQYVYDTNSATIARDDLVHTIRLILASDADKVNIVAHSMGNWVTVEALRQIKISGKALAINRIGLVVLAAPDIDIDVFKSQMRSFGKPKKPFYIVISKDDKALRTSSFIAGGPARLGAEADTDELAALGAVVVDMTNVKANDSSHHGKFAELAELGPELGTVLAGGIGGTSEPENGGALQTIVTAPIVLLGGTVQITRAP</sequence>
<dbReference type="SUPFAM" id="SSF53474">
    <property type="entry name" value="alpha/beta-Hydrolases"/>
    <property type="match status" value="1"/>
</dbReference>
<dbReference type="AlphaFoldDB" id="A0A1G5ZCT6"/>
<evidence type="ECO:0000313" key="1">
    <source>
        <dbReference type="EMBL" id="SDA92759.1"/>
    </source>
</evidence>
<dbReference type="InterPro" id="IPR014586">
    <property type="entry name" value="UCP033909"/>
</dbReference>
<protein>
    <submittedName>
        <fullName evidence="1">Esterase/lipase superfamily enzyme</fullName>
    </submittedName>
</protein>
<dbReference type="Proteomes" id="UP000198588">
    <property type="component" value="Unassembled WGS sequence"/>
</dbReference>
<dbReference type="PIRSF" id="PIRSF033909">
    <property type="entry name" value="UCP033909"/>
    <property type="match status" value="1"/>
</dbReference>
<proteinExistence type="predicted"/>
<accession>A0A1G5ZCT6</accession>
<reference evidence="1 2" key="1">
    <citation type="submission" date="2016-10" db="EMBL/GenBank/DDBJ databases">
        <authorList>
            <person name="de Groot N.N."/>
        </authorList>
    </citation>
    <scope>NUCLEOTIDE SEQUENCE [LARGE SCALE GENOMIC DNA]</scope>
    <source>
        <strain evidence="1 2">CGMCC 1.12097</strain>
    </source>
</reference>
<dbReference type="RefSeq" id="WP_091583155.1">
    <property type="nucleotide sequence ID" value="NZ_FMXM01000017.1"/>
</dbReference>
<dbReference type="InterPro" id="IPR010297">
    <property type="entry name" value="DUF900_hydrolase"/>
</dbReference>